<dbReference type="NCBIfam" id="NF041002">
    <property type="entry name" value="pilin_ComGF"/>
    <property type="match status" value="1"/>
</dbReference>
<dbReference type="Pfam" id="PF15980">
    <property type="entry name" value="ComGF"/>
    <property type="match status" value="1"/>
</dbReference>
<dbReference type="GO" id="GO:0030420">
    <property type="term" value="P:establishment of competence for transformation"/>
    <property type="evidence" value="ECO:0007669"/>
    <property type="project" value="UniProtKB-KW"/>
</dbReference>
<reference evidence="3 4" key="1">
    <citation type="submission" date="2018-06" db="EMBL/GenBank/DDBJ databases">
        <authorList>
            <consortium name="Pathogen Informatics"/>
            <person name="Doyle S."/>
        </authorList>
    </citation>
    <scope>NUCLEOTIDE SEQUENCE [LARGE SCALE GENOMIC DNA]</scope>
    <source>
        <strain evidence="4">NCTC 11391</strain>
    </source>
</reference>
<evidence type="ECO:0000256" key="2">
    <source>
        <dbReference type="ARBA" id="ARBA00023287"/>
    </source>
</evidence>
<dbReference type="NCBIfam" id="TIGR02532">
    <property type="entry name" value="IV_pilin_GFxxxE"/>
    <property type="match status" value="1"/>
</dbReference>
<evidence type="ECO:0000313" key="3">
    <source>
        <dbReference type="EMBL" id="SUN35527.1"/>
    </source>
</evidence>
<comment type="subcellular location">
    <subcellularLocation>
        <location evidence="1">Cell surface</location>
    </subcellularLocation>
</comment>
<gene>
    <name evidence="3" type="ORF">NCTC11391_00554</name>
</gene>
<name>A0A380JDP9_STRDO</name>
<sequence>MWSKIRLKAFTLLECLVALLVIAGSVMVYQSLTQVLASNVAYISKNDEEDWLLFCQQLRSELAGTKLDRVADNKLYVTKGDQALAFGQSRSDDFRKTNADGRGYQPMIFGLKASSISQTDQTVTISVTLASGLERTFVYDFAKTS</sequence>
<evidence type="ECO:0000256" key="1">
    <source>
        <dbReference type="ARBA" id="ARBA00004241"/>
    </source>
</evidence>
<keyword evidence="4" id="KW-1185">Reference proteome</keyword>
<keyword evidence="2" id="KW-0178">Competence</keyword>
<protein>
    <submittedName>
        <fullName evidence="3">ComG operon protein 6</fullName>
    </submittedName>
</protein>
<dbReference type="PIRSF" id="PIRSF031611">
    <property type="entry name" value="Competence_ComGF"/>
    <property type="match status" value="1"/>
</dbReference>
<proteinExistence type="predicted"/>
<evidence type="ECO:0000313" key="4">
    <source>
        <dbReference type="Proteomes" id="UP000254082"/>
    </source>
</evidence>
<dbReference type="AlphaFoldDB" id="A0A380JDP9"/>
<dbReference type="EMBL" id="UHFA01000002">
    <property type="protein sequence ID" value="SUN35527.1"/>
    <property type="molecule type" value="Genomic_DNA"/>
</dbReference>
<dbReference type="OrthoDB" id="2231423at2"/>
<accession>A0A380JDP9</accession>
<dbReference type="Proteomes" id="UP000254082">
    <property type="component" value="Unassembled WGS sequence"/>
</dbReference>
<dbReference type="InterPro" id="IPR016977">
    <property type="entry name" value="ComGF"/>
</dbReference>
<dbReference type="InterPro" id="IPR012902">
    <property type="entry name" value="N_methyl_site"/>
</dbReference>
<organism evidence="3 4">
    <name type="scientific">Streptococcus downei MFe28</name>
    <dbReference type="NCBI Taxonomy" id="764290"/>
    <lineage>
        <taxon>Bacteria</taxon>
        <taxon>Bacillati</taxon>
        <taxon>Bacillota</taxon>
        <taxon>Bacilli</taxon>
        <taxon>Lactobacillales</taxon>
        <taxon>Streptococcaceae</taxon>
        <taxon>Streptococcus</taxon>
    </lineage>
</organism>
<dbReference type="GO" id="GO:0009986">
    <property type="term" value="C:cell surface"/>
    <property type="evidence" value="ECO:0007669"/>
    <property type="project" value="UniProtKB-SubCell"/>
</dbReference>